<dbReference type="GeneID" id="17326874"/>
<dbReference type="Gramene" id="CDF39197">
    <property type="protein sequence ID" value="CDF39197"/>
    <property type="gene ID" value="CHC_T00006460001"/>
</dbReference>
<protein>
    <submittedName>
        <fullName evidence="1">Uncharacterized protein</fullName>
    </submittedName>
</protein>
<organism evidence="1 2">
    <name type="scientific">Chondrus crispus</name>
    <name type="common">Carrageen Irish moss</name>
    <name type="synonym">Polymorpha crispa</name>
    <dbReference type="NCBI Taxonomy" id="2769"/>
    <lineage>
        <taxon>Eukaryota</taxon>
        <taxon>Rhodophyta</taxon>
        <taxon>Florideophyceae</taxon>
        <taxon>Rhodymeniophycidae</taxon>
        <taxon>Gigartinales</taxon>
        <taxon>Gigartinaceae</taxon>
        <taxon>Chondrus</taxon>
    </lineage>
</organism>
<name>R7QL02_CHOCR</name>
<evidence type="ECO:0000313" key="2">
    <source>
        <dbReference type="Proteomes" id="UP000012073"/>
    </source>
</evidence>
<dbReference type="KEGG" id="ccp:CHC_T00006460001"/>
<reference evidence="2" key="1">
    <citation type="journal article" date="2013" name="Proc. Natl. Acad. Sci. U.S.A.">
        <title>Genome structure and metabolic features in the red seaweed Chondrus crispus shed light on evolution of the Archaeplastida.</title>
        <authorList>
            <person name="Collen J."/>
            <person name="Porcel B."/>
            <person name="Carre W."/>
            <person name="Ball S.G."/>
            <person name="Chaparro C."/>
            <person name="Tonon T."/>
            <person name="Barbeyron T."/>
            <person name="Michel G."/>
            <person name="Noel B."/>
            <person name="Valentin K."/>
            <person name="Elias M."/>
            <person name="Artiguenave F."/>
            <person name="Arun A."/>
            <person name="Aury J.M."/>
            <person name="Barbosa-Neto J.F."/>
            <person name="Bothwell J.H."/>
            <person name="Bouget F.Y."/>
            <person name="Brillet L."/>
            <person name="Cabello-Hurtado F."/>
            <person name="Capella-Gutierrez S."/>
            <person name="Charrier B."/>
            <person name="Cladiere L."/>
            <person name="Cock J.M."/>
            <person name="Coelho S.M."/>
            <person name="Colleoni C."/>
            <person name="Czjzek M."/>
            <person name="Da Silva C."/>
            <person name="Delage L."/>
            <person name="Denoeud F."/>
            <person name="Deschamps P."/>
            <person name="Dittami S.M."/>
            <person name="Gabaldon T."/>
            <person name="Gachon C.M."/>
            <person name="Groisillier A."/>
            <person name="Herve C."/>
            <person name="Jabbari K."/>
            <person name="Katinka M."/>
            <person name="Kloareg B."/>
            <person name="Kowalczyk N."/>
            <person name="Labadie K."/>
            <person name="Leblanc C."/>
            <person name="Lopez P.J."/>
            <person name="McLachlan D.H."/>
            <person name="Meslet-Cladiere L."/>
            <person name="Moustafa A."/>
            <person name="Nehr Z."/>
            <person name="Nyvall Collen P."/>
            <person name="Panaud O."/>
            <person name="Partensky F."/>
            <person name="Poulain J."/>
            <person name="Rensing S.A."/>
            <person name="Rousvoal S."/>
            <person name="Samson G."/>
            <person name="Symeonidi A."/>
            <person name="Weissenbach J."/>
            <person name="Zambounis A."/>
            <person name="Wincker P."/>
            <person name="Boyen C."/>
        </authorList>
    </citation>
    <scope>NUCLEOTIDE SEQUENCE [LARGE SCALE GENOMIC DNA]</scope>
    <source>
        <strain evidence="2">cv. Stackhouse</strain>
    </source>
</reference>
<dbReference type="RefSeq" id="XP_005719108.1">
    <property type="nucleotide sequence ID" value="XM_005719051.1"/>
</dbReference>
<dbReference type="Proteomes" id="UP000012073">
    <property type="component" value="Unassembled WGS sequence"/>
</dbReference>
<dbReference type="AlphaFoldDB" id="R7QL02"/>
<dbReference type="EMBL" id="HG002012">
    <property type="protein sequence ID" value="CDF39197.1"/>
    <property type="molecule type" value="Genomic_DNA"/>
</dbReference>
<evidence type="ECO:0000313" key="1">
    <source>
        <dbReference type="EMBL" id="CDF39197.1"/>
    </source>
</evidence>
<keyword evidence="2" id="KW-1185">Reference proteome</keyword>
<sequence length="63" mass="7362">MQEVSLQAKRSWLRRRFCFPSVAHDTASFPCRKKTFNPLSWRNHPSKLFPVLHPALKLRALAS</sequence>
<accession>R7QL02</accession>
<gene>
    <name evidence="1" type="ORF">CHC_T00006460001</name>
</gene>
<proteinExistence type="predicted"/>